<dbReference type="InterPro" id="IPR013121">
    <property type="entry name" value="Fe_red_NAD-bd_6"/>
</dbReference>
<feature type="chain" id="PRO_5040259291" description="FAD-binding FR-type domain-containing protein" evidence="18">
    <location>
        <begin position="24"/>
        <end position="705"/>
    </location>
</feature>
<keyword evidence="5" id="KW-0349">Heme</keyword>
<evidence type="ECO:0000256" key="11">
    <source>
        <dbReference type="ARBA" id="ARBA00022989"/>
    </source>
</evidence>
<dbReference type="InterPro" id="IPR017927">
    <property type="entry name" value="FAD-bd_FR_type"/>
</dbReference>
<dbReference type="OrthoDB" id="167398at2759"/>
<dbReference type="InterPro" id="IPR013112">
    <property type="entry name" value="FAD-bd_8"/>
</dbReference>
<evidence type="ECO:0000256" key="7">
    <source>
        <dbReference type="ARBA" id="ARBA00022692"/>
    </source>
</evidence>
<evidence type="ECO:0000256" key="4">
    <source>
        <dbReference type="ARBA" id="ARBA00022448"/>
    </source>
</evidence>
<comment type="caution">
    <text evidence="20">The sequence shown here is derived from an EMBL/GenBank/DDBJ whole genome shotgun (WGS) entry which is preliminary data.</text>
</comment>
<feature type="domain" description="FAD-binding FR-type" evidence="19">
    <location>
        <begin position="424"/>
        <end position="530"/>
    </location>
</feature>
<organism evidence="20 21">
    <name type="scientific">Wickerhamomyces mucosus</name>
    <dbReference type="NCBI Taxonomy" id="1378264"/>
    <lineage>
        <taxon>Eukaryota</taxon>
        <taxon>Fungi</taxon>
        <taxon>Dikarya</taxon>
        <taxon>Ascomycota</taxon>
        <taxon>Saccharomycotina</taxon>
        <taxon>Saccharomycetes</taxon>
        <taxon>Phaffomycetales</taxon>
        <taxon>Wickerhamomycetaceae</taxon>
        <taxon>Wickerhamomyces</taxon>
    </lineage>
</organism>
<keyword evidence="7 17" id="KW-0812">Transmembrane</keyword>
<dbReference type="Pfam" id="PF08030">
    <property type="entry name" value="NAD_binding_6"/>
    <property type="match status" value="1"/>
</dbReference>
<feature type="transmembrane region" description="Helical" evidence="17">
    <location>
        <begin position="377"/>
        <end position="396"/>
    </location>
</feature>
<evidence type="ECO:0000256" key="3">
    <source>
        <dbReference type="ARBA" id="ARBA00006278"/>
    </source>
</evidence>
<dbReference type="CDD" id="cd06186">
    <property type="entry name" value="NOX_Duox_like_FAD_NADP"/>
    <property type="match status" value="1"/>
</dbReference>
<evidence type="ECO:0000256" key="15">
    <source>
        <dbReference type="ARBA" id="ARBA00023136"/>
    </source>
</evidence>
<keyword evidence="5" id="KW-0479">Metal-binding</keyword>
<keyword evidence="12" id="KW-0560">Oxidoreductase</keyword>
<evidence type="ECO:0000256" key="13">
    <source>
        <dbReference type="ARBA" id="ARBA00023004"/>
    </source>
</evidence>
<accession>A0A9P8PVJ2</accession>
<evidence type="ECO:0000256" key="18">
    <source>
        <dbReference type="SAM" id="SignalP"/>
    </source>
</evidence>
<keyword evidence="21" id="KW-1185">Reference proteome</keyword>
<dbReference type="EMBL" id="JAEUBF010000443">
    <property type="protein sequence ID" value="KAH3678400.1"/>
    <property type="molecule type" value="Genomic_DNA"/>
</dbReference>
<keyword evidence="6" id="KW-0285">Flavoprotein</keyword>
<keyword evidence="18" id="KW-0732">Signal</keyword>
<evidence type="ECO:0000256" key="17">
    <source>
        <dbReference type="SAM" id="Phobius"/>
    </source>
</evidence>
<evidence type="ECO:0000256" key="16">
    <source>
        <dbReference type="ARBA" id="ARBA00023180"/>
    </source>
</evidence>
<name>A0A9P8PVJ2_9ASCO</name>
<dbReference type="PROSITE" id="PS51384">
    <property type="entry name" value="FAD_FR"/>
    <property type="match status" value="1"/>
</dbReference>
<dbReference type="GO" id="GO:0006879">
    <property type="term" value="P:intracellular iron ion homeostasis"/>
    <property type="evidence" value="ECO:0007669"/>
    <property type="project" value="TreeGrafter"/>
</dbReference>
<dbReference type="Pfam" id="PF08022">
    <property type="entry name" value="FAD_binding_8"/>
    <property type="match status" value="1"/>
</dbReference>
<dbReference type="GO" id="GO:0000293">
    <property type="term" value="F:ferric-chelate reductase activity"/>
    <property type="evidence" value="ECO:0007669"/>
    <property type="project" value="UniProtKB-ARBA"/>
</dbReference>
<feature type="transmembrane region" description="Helical" evidence="17">
    <location>
        <begin position="314"/>
        <end position="336"/>
    </location>
</feature>
<comment type="similarity">
    <text evidence="3">Belongs to the ferric reductase (FRE) family.</text>
</comment>
<dbReference type="PANTHER" id="PTHR32361:SF9">
    <property type="entry name" value="FERRIC REDUCTASE TRANSMEMBRANE COMPONENT 3-RELATED"/>
    <property type="match status" value="1"/>
</dbReference>
<evidence type="ECO:0000256" key="8">
    <source>
        <dbReference type="ARBA" id="ARBA00022827"/>
    </source>
</evidence>
<dbReference type="Pfam" id="PF01794">
    <property type="entry name" value="Ferric_reduct"/>
    <property type="match status" value="1"/>
</dbReference>
<dbReference type="AlphaFoldDB" id="A0A9P8PVJ2"/>
<keyword evidence="10" id="KW-0249">Electron transport</keyword>
<evidence type="ECO:0000256" key="6">
    <source>
        <dbReference type="ARBA" id="ARBA00022630"/>
    </source>
</evidence>
<keyword evidence="15 17" id="KW-0472">Membrane</keyword>
<dbReference type="PANTHER" id="PTHR32361">
    <property type="entry name" value="FERRIC/CUPRIC REDUCTASE TRANSMEMBRANE COMPONENT"/>
    <property type="match status" value="1"/>
</dbReference>
<dbReference type="InterPro" id="IPR039261">
    <property type="entry name" value="FNR_nucleotide-bd"/>
</dbReference>
<feature type="signal peptide" evidence="18">
    <location>
        <begin position="1"/>
        <end position="23"/>
    </location>
</feature>
<sequence length="705" mass="80333">MNLGKSLLVILLASLGSCAPTKTEKYGIKYKKMIWACYDTTSELTYDYVASNYYSEMVDYPPSAGTFLNCLANELGSMTKDFNSSIARAQNYANLYGEYNYTIDDLFDIYINATEYIVDIDLEAVNLTDTVFYSPVNITFSDVEVSYSFYSKLYYNFDESSTLAGIMYFYFIFVFILYGASNIIKRLGYQKHFNNRLIRWYRSSVSVPALFNGKHTEAPTYLKVFSTLVPTRVESIVVFLFICLNILLMSVKLEFVPEMLDEPLVIQKFEFLADRTGILSFGLVPLLIIFAGRNNLLVYITGIPYSSFIFYHKWVARLMWIHALIHSVCWTGYGVYYHYLTVYELDGYWRWGIVATVAGGIIMLQAFHVFRNMAYETFLVLHIILVIVFILGCWYHCYELGYLEWLYTSFAVWGADRLLRLYKMFRFGFPKAEIQYVGLDTLKITVKHSSSFTPFPSAFGYVYFITASKFWQSHPFTIIRSSTADNESHVFIKVKKGITSSLKKRLEALGDGKLELRICIEGPYGHRAPVEKYDTALLLAGGNGIPGPISYAIDLASRELRSKQHIKLVWVVRTAEYLSWFTKELSALVNSGVNIDIYITSNEAKVSEPSIEKIDDIQSSTEESKGDLKSDIVSVAELSSLIKLHNGRPNLNDLILEEVTSKDNGTIGIVSCGPPPMVDSIRAAVARNLTKSEHRVDLFEELQVW</sequence>
<keyword evidence="13" id="KW-0408">Iron</keyword>
<keyword evidence="14" id="KW-0406">Ion transport</keyword>
<reference evidence="20" key="2">
    <citation type="submission" date="2021-01" db="EMBL/GenBank/DDBJ databases">
        <authorList>
            <person name="Schikora-Tamarit M.A."/>
        </authorList>
    </citation>
    <scope>NUCLEOTIDE SEQUENCE</scope>
    <source>
        <strain evidence="20">CBS6341</strain>
    </source>
</reference>
<dbReference type="Proteomes" id="UP000769528">
    <property type="component" value="Unassembled WGS sequence"/>
</dbReference>
<protein>
    <recommendedName>
        <fullName evidence="19">FAD-binding FR-type domain-containing protein</fullName>
    </recommendedName>
</protein>
<dbReference type="PROSITE" id="PS51257">
    <property type="entry name" value="PROKAR_LIPOPROTEIN"/>
    <property type="match status" value="1"/>
</dbReference>
<dbReference type="Gene3D" id="3.40.50.80">
    <property type="entry name" value="Nucleotide-binding domain of ferredoxin-NADP reductase (FNR) module"/>
    <property type="match status" value="1"/>
</dbReference>
<proteinExistence type="inferred from homology"/>
<keyword evidence="4" id="KW-0813">Transport</keyword>
<feature type="transmembrane region" description="Helical" evidence="17">
    <location>
        <begin position="233"/>
        <end position="251"/>
    </location>
</feature>
<keyword evidence="9" id="KW-0521">NADP</keyword>
<dbReference type="GO" id="GO:0015677">
    <property type="term" value="P:copper ion import"/>
    <property type="evidence" value="ECO:0007669"/>
    <property type="project" value="TreeGrafter"/>
</dbReference>
<evidence type="ECO:0000259" key="19">
    <source>
        <dbReference type="PROSITE" id="PS51384"/>
    </source>
</evidence>
<comment type="cofactor">
    <cofactor evidence="1">
        <name>FAD</name>
        <dbReference type="ChEBI" id="CHEBI:57692"/>
    </cofactor>
</comment>
<dbReference type="SFLD" id="SFLDG01168">
    <property type="entry name" value="Ferric_reductase_subgroup_(FRE"/>
    <property type="match status" value="1"/>
</dbReference>
<keyword evidence="11 17" id="KW-1133">Transmembrane helix</keyword>
<evidence type="ECO:0000256" key="9">
    <source>
        <dbReference type="ARBA" id="ARBA00022857"/>
    </source>
</evidence>
<evidence type="ECO:0000256" key="12">
    <source>
        <dbReference type="ARBA" id="ARBA00023002"/>
    </source>
</evidence>
<keyword evidence="8" id="KW-0274">FAD</keyword>
<evidence type="ECO:0000256" key="10">
    <source>
        <dbReference type="ARBA" id="ARBA00022982"/>
    </source>
</evidence>
<dbReference type="GO" id="GO:0005886">
    <property type="term" value="C:plasma membrane"/>
    <property type="evidence" value="ECO:0007669"/>
    <property type="project" value="TreeGrafter"/>
</dbReference>
<evidence type="ECO:0000313" key="20">
    <source>
        <dbReference type="EMBL" id="KAH3678400.1"/>
    </source>
</evidence>
<feature type="transmembrane region" description="Helical" evidence="17">
    <location>
        <begin position="348"/>
        <end position="370"/>
    </location>
</feature>
<feature type="transmembrane region" description="Helical" evidence="17">
    <location>
        <begin position="163"/>
        <end position="184"/>
    </location>
</feature>
<gene>
    <name evidence="20" type="ORF">WICMUC_001417</name>
</gene>
<dbReference type="SFLD" id="SFLDS00052">
    <property type="entry name" value="Ferric_Reductase_Domain"/>
    <property type="match status" value="1"/>
</dbReference>
<evidence type="ECO:0000256" key="14">
    <source>
        <dbReference type="ARBA" id="ARBA00023065"/>
    </source>
</evidence>
<dbReference type="GO" id="GO:0006826">
    <property type="term" value="P:iron ion transport"/>
    <property type="evidence" value="ECO:0007669"/>
    <property type="project" value="TreeGrafter"/>
</dbReference>
<reference evidence="20" key="1">
    <citation type="journal article" date="2021" name="Open Biol.">
        <title>Shared evolutionary footprints suggest mitochondrial oxidative damage underlies multiple complex I losses in fungi.</title>
        <authorList>
            <person name="Schikora-Tamarit M.A."/>
            <person name="Marcet-Houben M."/>
            <person name="Nosek J."/>
            <person name="Gabaldon T."/>
        </authorList>
    </citation>
    <scope>NUCLEOTIDE SEQUENCE</scope>
    <source>
        <strain evidence="20">CBS6341</strain>
    </source>
</reference>
<dbReference type="SUPFAM" id="SSF52343">
    <property type="entry name" value="Ferredoxin reductase-like, C-terminal NADP-linked domain"/>
    <property type="match status" value="1"/>
</dbReference>
<keyword evidence="16" id="KW-0325">Glycoprotein</keyword>
<dbReference type="InterPro" id="IPR051410">
    <property type="entry name" value="Ferric/Cupric_Reductase"/>
</dbReference>
<evidence type="ECO:0000256" key="1">
    <source>
        <dbReference type="ARBA" id="ARBA00001974"/>
    </source>
</evidence>
<comment type="subcellular location">
    <subcellularLocation>
        <location evidence="2">Membrane</location>
        <topology evidence="2">Multi-pass membrane protein</topology>
    </subcellularLocation>
</comment>
<feature type="transmembrane region" description="Helical" evidence="17">
    <location>
        <begin position="278"/>
        <end position="302"/>
    </location>
</feature>
<evidence type="ECO:0000256" key="2">
    <source>
        <dbReference type="ARBA" id="ARBA00004141"/>
    </source>
</evidence>
<dbReference type="InterPro" id="IPR013130">
    <property type="entry name" value="Fe3_Rdtase_TM_dom"/>
</dbReference>
<evidence type="ECO:0000256" key="5">
    <source>
        <dbReference type="ARBA" id="ARBA00022617"/>
    </source>
</evidence>
<evidence type="ECO:0000313" key="21">
    <source>
        <dbReference type="Proteomes" id="UP000769528"/>
    </source>
</evidence>